<evidence type="ECO:0000313" key="3">
    <source>
        <dbReference type="EMBL" id="MDA0564755.1"/>
    </source>
</evidence>
<feature type="transmembrane region" description="Helical" evidence="2">
    <location>
        <begin position="7"/>
        <end position="24"/>
    </location>
</feature>
<comment type="caution">
    <text evidence="3">The sequence shown here is derived from an EMBL/GenBank/DDBJ whole genome shotgun (WGS) entry which is preliminary data.</text>
</comment>
<dbReference type="RefSeq" id="WP_270072036.1">
    <property type="nucleotide sequence ID" value="NZ_JAJAQC010000015.1"/>
</dbReference>
<sequence length="85" mass="9196">MIGRWTIAVAVACALVMGYFWFTAYRADGWSLEAIVFALLAVAMLDGAWVFHRLSRNRRRAAAAASGVEDPSQDGLAGPPEDGPR</sequence>
<keyword evidence="2" id="KW-0472">Membrane</keyword>
<accession>A0A9X3NQ97</accession>
<feature type="region of interest" description="Disordered" evidence="1">
    <location>
        <begin position="63"/>
        <end position="85"/>
    </location>
</feature>
<name>A0A9X3NQ97_9ACTN</name>
<evidence type="ECO:0000256" key="1">
    <source>
        <dbReference type="SAM" id="MobiDB-lite"/>
    </source>
</evidence>
<keyword evidence="2" id="KW-1133">Transmembrane helix</keyword>
<dbReference type="Proteomes" id="UP001140076">
    <property type="component" value="Unassembled WGS sequence"/>
</dbReference>
<protein>
    <submittedName>
        <fullName evidence="3">Uncharacterized protein</fullName>
    </submittedName>
</protein>
<evidence type="ECO:0000256" key="2">
    <source>
        <dbReference type="SAM" id="Phobius"/>
    </source>
</evidence>
<evidence type="ECO:0000313" key="4">
    <source>
        <dbReference type="Proteomes" id="UP001140076"/>
    </source>
</evidence>
<proteinExistence type="predicted"/>
<keyword evidence="2" id="KW-0812">Transmembrane</keyword>
<dbReference type="EMBL" id="JAJAQC010000015">
    <property type="protein sequence ID" value="MDA0564755.1"/>
    <property type="molecule type" value="Genomic_DNA"/>
</dbReference>
<reference evidence="3" key="1">
    <citation type="submission" date="2021-10" db="EMBL/GenBank/DDBJ databases">
        <title>Streptomonospora sp. nov., isolated from mangrove soil.</title>
        <authorList>
            <person name="Chen X."/>
            <person name="Ge X."/>
            <person name="Liu W."/>
        </authorList>
    </citation>
    <scope>NUCLEOTIDE SEQUENCE</scope>
    <source>
        <strain evidence="3">S1-112</strain>
    </source>
</reference>
<dbReference type="AlphaFoldDB" id="A0A9X3NQ97"/>
<gene>
    <name evidence="3" type="ORF">LG943_10505</name>
</gene>
<keyword evidence="4" id="KW-1185">Reference proteome</keyword>
<feature type="transmembrane region" description="Helical" evidence="2">
    <location>
        <begin position="30"/>
        <end position="51"/>
    </location>
</feature>
<organism evidence="3 4">
    <name type="scientific">Streptomonospora mangrovi</name>
    <dbReference type="NCBI Taxonomy" id="2883123"/>
    <lineage>
        <taxon>Bacteria</taxon>
        <taxon>Bacillati</taxon>
        <taxon>Actinomycetota</taxon>
        <taxon>Actinomycetes</taxon>
        <taxon>Streptosporangiales</taxon>
        <taxon>Nocardiopsidaceae</taxon>
        <taxon>Streptomonospora</taxon>
    </lineage>
</organism>